<organism evidence="1 2">
    <name type="scientific">Candidatus Dechloromonas phosphorivorans</name>
    <dbReference type="NCBI Taxonomy" id="2899244"/>
    <lineage>
        <taxon>Bacteria</taxon>
        <taxon>Pseudomonadati</taxon>
        <taxon>Pseudomonadota</taxon>
        <taxon>Betaproteobacteria</taxon>
        <taxon>Rhodocyclales</taxon>
        <taxon>Azonexaceae</taxon>
        <taxon>Dechloromonas</taxon>
    </lineage>
</organism>
<name>A0A935K2A6_9RHOO</name>
<comment type="caution">
    <text evidence="1">The sequence shown here is derived from an EMBL/GenBank/DDBJ whole genome shotgun (WGS) entry which is preliminary data.</text>
</comment>
<dbReference type="Proteomes" id="UP000739411">
    <property type="component" value="Unassembled WGS sequence"/>
</dbReference>
<reference evidence="1 2" key="1">
    <citation type="submission" date="2020-10" db="EMBL/GenBank/DDBJ databases">
        <title>Connecting structure to function with the recovery of over 1000 high-quality activated sludge metagenome-assembled genomes encoding full-length rRNA genes using long-read sequencing.</title>
        <authorList>
            <person name="Singleton C.M."/>
            <person name="Petriglieri F."/>
            <person name="Kristensen J.M."/>
            <person name="Kirkegaard R.H."/>
            <person name="Michaelsen T.Y."/>
            <person name="Andersen M.H."/>
            <person name="Karst S.M."/>
            <person name="Dueholm M.S."/>
            <person name="Nielsen P.H."/>
            <person name="Albertsen M."/>
        </authorList>
    </citation>
    <scope>NUCLEOTIDE SEQUENCE [LARGE SCALE GENOMIC DNA]</scope>
    <source>
        <strain evidence="1">EsbW_18-Q3-R4-48_BATAC.463</strain>
    </source>
</reference>
<proteinExistence type="predicted"/>
<evidence type="ECO:0000313" key="1">
    <source>
        <dbReference type="EMBL" id="MBK7415289.1"/>
    </source>
</evidence>
<sequence length="74" mass="8428">MAAHFTYEEHLDEVTTQITERYGVNDEQAIGMVMRAQENDFFSGHDDDPKICTLERAGRDAKAVFKTYGKKKGD</sequence>
<protein>
    <submittedName>
        <fullName evidence="1">Uncharacterized protein</fullName>
    </submittedName>
</protein>
<evidence type="ECO:0000313" key="2">
    <source>
        <dbReference type="Proteomes" id="UP000739411"/>
    </source>
</evidence>
<accession>A0A935K2A6</accession>
<gene>
    <name evidence="1" type="ORF">IPJ38_09490</name>
</gene>
<dbReference type="AlphaFoldDB" id="A0A935K2A6"/>
<dbReference type="EMBL" id="JADJMS010000019">
    <property type="protein sequence ID" value="MBK7415289.1"/>
    <property type="molecule type" value="Genomic_DNA"/>
</dbReference>